<dbReference type="PROSITE" id="PS50801">
    <property type="entry name" value="STAS"/>
    <property type="match status" value="1"/>
</dbReference>
<organism evidence="8 9">
    <name type="scientific">Orchesella cincta</name>
    <name type="common">Springtail</name>
    <name type="synonym">Podura cincta</name>
    <dbReference type="NCBI Taxonomy" id="48709"/>
    <lineage>
        <taxon>Eukaryota</taxon>
        <taxon>Metazoa</taxon>
        <taxon>Ecdysozoa</taxon>
        <taxon>Arthropoda</taxon>
        <taxon>Hexapoda</taxon>
        <taxon>Collembola</taxon>
        <taxon>Entomobryomorpha</taxon>
        <taxon>Entomobryoidea</taxon>
        <taxon>Orchesellidae</taxon>
        <taxon>Orchesellinae</taxon>
        <taxon>Orchesella</taxon>
    </lineage>
</organism>
<accession>A0A1D2NJ12</accession>
<evidence type="ECO:0000256" key="2">
    <source>
        <dbReference type="ARBA" id="ARBA00022692"/>
    </source>
</evidence>
<evidence type="ECO:0000256" key="4">
    <source>
        <dbReference type="ARBA" id="ARBA00023136"/>
    </source>
</evidence>
<dbReference type="InterPro" id="IPR002645">
    <property type="entry name" value="STAS_dom"/>
</dbReference>
<dbReference type="InterPro" id="IPR001902">
    <property type="entry name" value="SLC26A/SulP_fam"/>
</dbReference>
<dbReference type="CDD" id="cd07042">
    <property type="entry name" value="STAS_SulP_like_sulfate_transporter"/>
    <property type="match status" value="1"/>
</dbReference>
<evidence type="ECO:0000256" key="3">
    <source>
        <dbReference type="ARBA" id="ARBA00022989"/>
    </source>
</evidence>
<evidence type="ECO:0000256" key="5">
    <source>
        <dbReference type="SAM" id="MobiDB-lite"/>
    </source>
</evidence>
<feature type="transmembrane region" description="Helical" evidence="6">
    <location>
        <begin position="442"/>
        <end position="470"/>
    </location>
</feature>
<dbReference type="Pfam" id="PF01740">
    <property type="entry name" value="STAS"/>
    <property type="match status" value="1"/>
</dbReference>
<dbReference type="Proteomes" id="UP000094527">
    <property type="component" value="Unassembled WGS sequence"/>
</dbReference>
<keyword evidence="9" id="KW-1185">Reference proteome</keyword>
<evidence type="ECO:0000259" key="7">
    <source>
        <dbReference type="PROSITE" id="PS50801"/>
    </source>
</evidence>
<sequence>MEHSHVVRGNEEQQLPTTSGGDVLRRRRGFSVKNYVKKRLPILKWLPAYRPRTDWLPDTISGISVGLTAVPQSIAYADVAGLTPEYGLYSSFVSCFVYIFLGSCRQMTIGPTALMELLVFETCGEAFPQCVILVGFYSGCFQLLMGLLKLGAVVSLISDPVTIGFVGGASLTICSSQIRSFLGLTGAKGDGFLDSIIKAFENIKSAKLGDSLLGLGCVIFLLVCKNLKDYVPKEVPPLVGKLLWFLSLSRNALVVIIATGIAASLSDPPFALTGKVKSGFPPVGPPQFTLPGGNNSTSGGTLTFWETWQELGTAPLTIAVISILQNVAIAKAFGSGQSIDATQEMIALGASHIIASFFSSLPTAGSFTRSAVNEASGVRSPFGGIATAALVLFALSFLTEWFQYIPKASLAAVILCAVLPMIEYESLWPMWKVSKLDVLTAIITFLGSLWLGMEYGLVIGVGVSLALYLVRPVRPRMEWRIVKGRSSSVDRLLSQQAPVLASSQKQYHLIKPEQGFCFPSVDAIRTKINKVALSHPEVEVIVLDCQNMIGLDYTSASALACLVKALKQTGKSLVFVHTTHLPSWKGIMSTVGLKEPECYDNFEELESKQFLD</sequence>
<dbReference type="GO" id="GO:0055085">
    <property type="term" value="P:transmembrane transport"/>
    <property type="evidence" value="ECO:0007669"/>
    <property type="project" value="InterPro"/>
</dbReference>
<dbReference type="EMBL" id="LJIJ01000026">
    <property type="protein sequence ID" value="ODN05268.1"/>
    <property type="molecule type" value="Genomic_DNA"/>
</dbReference>
<dbReference type="AlphaFoldDB" id="A0A1D2NJ12"/>
<dbReference type="PANTHER" id="PTHR11814">
    <property type="entry name" value="SULFATE TRANSPORTER"/>
    <property type="match status" value="1"/>
</dbReference>
<keyword evidence="3 6" id="KW-1133">Transmembrane helix</keyword>
<dbReference type="OMA" id="LEYGMIA"/>
<name>A0A1D2NJ12_ORCCI</name>
<evidence type="ECO:0000256" key="1">
    <source>
        <dbReference type="ARBA" id="ARBA00004141"/>
    </source>
</evidence>
<feature type="region of interest" description="Disordered" evidence="5">
    <location>
        <begin position="1"/>
        <end position="22"/>
    </location>
</feature>
<feature type="transmembrane region" description="Helical" evidence="6">
    <location>
        <begin position="405"/>
        <end position="422"/>
    </location>
</feature>
<gene>
    <name evidence="8" type="ORF">Ocin01_01392</name>
</gene>
<dbReference type="InterPro" id="IPR036513">
    <property type="entry name" value="STAS_dom_sf"/>
</dbReference>
<dbReference type="OrthoDB" id="288203at2759"/>
<keyword evidence="4 6" id="KW-0472">Membrane</keyword>
<keyword evidence="2 6" id="KW-0812">Transmembrane</keyword>
<comment type="subcellular location">
    <subcellularLocation>
        <location evidence="1">Membrane</location>
        <topology evidence="1">Multi-pass membrane protein</topology>
    </subcellularLocation>
</comment>
<dbReference type="SUPFAM" id="SSF52091">
    <property type="entry name" value="SpoIIaa-like"/>
    <property type="match status" value="1"/>
</dbReference>
<evidence type="ECO:0000313" key="9">
    <source>
        <dbReference type="Proteomes" id="UP000094527"/>
    </source>
</evidence>
<dbReference type="GO" id="GO:0016020">
    <property type="term" value="C:membrane"/>
    <property type="evidence" value="ECO:0007669"/>
    <property type="project" value="UniProtKB-SubCell"/>
</dbReference>
<proteinExistence type="predicted"/>
<evidence type="ECO:0000313" key="8">
    <source>
        <dbReference type="EMBL" id="ODN05268.1"/>
    </source>
</evidence>
<feature type="domain" description="STAS" evidence="7">
    <location>
        <begin position="518"/>
        <end position="612"/>
    </location>
</feature>
<feature type="transmembrane region" description="Helical" evidence="6">
    <location>
        <begin position="381"/>
        <end position="398"/>
    </location>
</feature>
<feature type="non-terminal residue" evidence="8">
    <location>
        <position position="612"/>
    </location>
</feature>
<dbReference type="InterPro" id="IPR011547">
    <property type="entry name" value="SLC26A/SulP_dom"/>
</dbReference>
<protein>
    <submittedName>
        <fullName evidence="8">Sodium-independent sulfate anion transporter</fullName>
    </submittedName>
</protein>
<feature type="compositionally biased region" description="Basic and acidic residues" evidence="5">
    <location>
        <begin position="1"/>
        <end position="11"/>
    </location>
</feature>
<dbReference type="Pfam" id="PF00916">
    <property type="entry name" value="Sulfate_transp"/>
    <property type="match status" value="1"/>
</dbReference>
<dbReference type="STRING" id="48709.A0A1D2NJ12"/>
<comment type="caution">
    <text evidence="8">The sequence shown here is derived from an EMBL/GenBank/DDBJ whole genome shotgun (WGS) entry which is preliminary data.</text>
</comment>
<reference evidence="8 9" key="1">
    <citation type="journal article" date="2016" name="Genome Biol. Evol.">
        <title>Gene Family Evolution Reflects Adaptation to Soil Environmental Stressors in the Genome of the Collembolan Orchesella cincta.</title>
        <authorList>
            <person name="Faddeeva-Vakhrusheva A."/>
            <person name="Derks M.F."/>
            <person name="Anvar S.Y."/>
            <person name="Agamennone V."/>
            <person name="Suring W."/>
            <person name="Smit S."/>
            <person name="van Straalen N.M."/>
            <person name="Roelofs D."/>
        </authorList>
    </citation>
    <scope>NUCLEOTIDE SEQUENCE [LARGE SCALE GENOMIC DNA]</scope>
    <source>
        <tissue evidence="8">Mixed pool</tissue>
    </source>
</reference>
<evidence type="ECO:0000256" key="6">
    <source>
        <dbReference type="SAM" id="Phobius"/>
    </source>
</evidence>
<dbReference type="Gene3D" id="3.30.750.24">
    <property type="entry name" value="STAS domain"/>
    <property type="match status" value="1"/>
</dbReference>